<dbReference type="GO" id="GO:0005840">
    <property type="term" value="C:ribosome"/>
    <property type="evidence" value="ECO:0007669"/>
    <property type="project" value="UniProtKB-KW"/>
</dbReference>
<comment type="similarity">
    <text evidence="1">Belongs to the eukaryotic ribosomal protein eL8 family.</text>
</comment>
<dbReference type="InterPro" id="IPR050257">
    <property type="entry name" value="eL8/uL1-like"/>
</dbReference>
<dbReference type="GO" id="GO:1990904">
    <property type="term" value="C:ribonucleoprotein complex"/>
    <property type="evidence" value="ECO:0007669"/>
    <property type="project" value="UniProtKB-KW"/>
</dbReference>
<accession>A0A0R0LVQ0</accession>
<reference evidence="4 5" key="1">
    <citation type="submission" date="2015-07" db="EMBL/GenBank/DDBJ databases">
        <title>The genome of Pseudoloma neurophilia, a relevant intracellular parasite of the zebrafish.</title>
        <authorList>
            <person name="Ndikumana S."/>
            <person name="Pelin A."/>
            <person name="Sanders J."/>
            <person name="Corradi N."/>
        </authorList>
    </citation>
    <scope>NUCLEOTIDE SEQUENCE [LARGE SCALE GENOMIC DNA]</scope>
    <source>
        <strain evidence="4 5">MK1</strain>
    </source>
</reference>
<dbReference type="PRINTS" id="PR00881">
    <property type="entry name" value="L7ARS6FAMILY"/>
</dbReference>
<evidence type="ECO:0000256" key="1">
    <source>
        <dbReference type="ARBA" id="ARBA00007337"/>
    </source>
</evidence>
<feature type="domain" description="Ribosomal protein eL8/eL30/eS12/Gadd45" evidence="3">
    <location>
        <begin position="24"/>
        <end position="102"/>
    </location>
</feature>
<protein>
    <submittedName>
        <fullName evidence="4">60S ribosomal protein 15.5kD/SNU13, NHP2/L7A family</fullName>
    </submittedName>
</protein>
<keyword evidence="5" id="KW-1185">Reference proteome</keyword>
<dbReference type="PANTHER" id="PTHR23105">
    <property type="entry name" value="RIBOSOMAL PROTEIN L7AE FAMILY MEMBER"/>
    <property type="match status" value="1"/>
</dbReference>
<dbReference type="VEuPathDB" id="MicrosporidiaDB:M153_8650003059"/>
<dbReference type="InterPro" id="IPR018492">
    <property type="entry name" value="Ribosomal_eL8/Nhp2"/>
</dbReference>
<dbReference type="AlphaFoldDB" id="A0A0R0LVQ0"/>
<comment type="caution">
    <text evidence="4">The sequence shown here is derived from an EMBL/GenBank/DDBJ whole genome shotgun (WGS) entry which is preliminary data.</text>
</comment>
<keyword evidence="4" id="KW-0689">Ribosomal protein</keyword>
<evidence type="ECO:0000313" key="4">
    <source>
        <dbReference type="EMBL" id="KRH93459.1"/>
    </source>
</evidence>
<dbReference type="InterPro" id="IPR029064">
    <property type="entry name" value="Ribosomal_eL30-like_sf"/>
</dbReference>
<organism evidence="4 5">
    <name type="scientific">Pseudoloma neurophilia</name>
    <dbReference type="NCBI Taxonomy" id="146866"/>
    <lineage>
        <taxon>Eukaryota</taxon>
        <taxon>Fungi</taxon>
        <taxon>Fungi incertae sedis</taxon>
        <taxon>Microsporidia</taxon>
        <taxon>Pseudoloma</taxon>
    </lineage>
</organism>
<dbReference type="InterPro" id="IPR004038">
    <property type="entry name" value="Ribosomal_eL8/eL30/eS12/Gad45"/>
</dbReference>
<dbReference type="Gene3D" id="3.30.1330.30">
    <property type="match status" value="1"/>
</dbReference>
<dbReference type="Pfam" id="PF01248">
    <property type="entry name" value="Ribosomal_L7Ae"/>
    <property type="match status" value="1"/>
</dbReference>
<dbReference type="OrthoDB" id="1924699at2759"/>
<name>A0A0R0LVQ0_9MICR</name>
<dbReference type="SUPFAM" id="SSF55315">
    <property type="entry name" value="L30e-like"/>
    <property type="match status" value="1"/>
</dbReference>
<evidence type="ECO:0000313" key="5">
    <source>
        <dbReference type="Proteomes" id="UP000051530"/>
    </source>
</evidence>
<sequence length="127" mass="13884">MSTDSRAVSKSLEKKILALVKDNIRQVKKGANEVTKQIERSKALLVIMALDTEPIQIIEHLPLLCDDKGISYIYVSSSEALGNAVGLQRPAVACCITYEDDQQYEKVKSGVSKVLSEMNGVSMLKGV</sequence>
<keyword evidence="2" id="KW-0687">Ribonucleoprotein</keyword>
<gene>
    <name evidence="4" type="ORF">M153_8650003059</name>
</gene>
<evidence type="ECO:0000256" key="2">
    <source>
        <dbReference type="ARBA" id="ARBA00023274"/>
    </source>
</evidence>
<dbReference type="EMBL" id="LGUB01000330">
    <property type="protein sequence ID" value="KRH93459.1"/>
    <property type="molecule type" value="Genomic_DNA"/>
</dbReference>
<dbReference type="PRINTS" id="PR00884">
    <property type="entry name" value="RIBOSOMALHS6"/>
</dbReference>
<dbReference type="Proteomes" id="UP000051530">
    <property type="component" value="Unassembled WGS sequence"/>
</dbReference>
<proteinExistence type="inferred from homology"/>
<evidence type="ECO:0000259" key="3">
    <source>
        <dbReference type="Pfam" id="PF01248"/>
    </source>
</evidence>
<dbReference type="GO" id="GO:0003723">
    <property type="term" value="F:RNA binding"/>
    <property type="evidence" value="ECO:0007669"/>
    <property type="project" value="InterPro"/>
</dbReference>